<feature type="signal peptide" evidence="7">
    <location>
        <begin position="1"/>
        <end position="23"/>
    </location>
</feature>
<comment type="similarity">
    <text evidence="2">Belongs to the UPF0382 family.</text>
</comment>
<dbReference type="Pfam" id="PF04241">
    <property type="entry name" value="DUF423"/>
    <property type="match status" value="1"/>
</dbReference>
<keyword evidence="5 6" id="KW-0472">Membrane</keyword>
<evidence type="ECO:0000256" key="5">
    <source>
        <dbReference type="ARBA" id="ARBA00023136"/>
    </source>
</evidence>
<feature type="transmembrane region" description="Helical" evidence="6">
    <location>
        <begin position="67"/>
        <end position="87"/>
    </location>
</feature>
<organism evidence="8 9">
    <name type="scientific">Roseomonas alba</name>
    <dbReference type="NCBI Taxonomy" id="2846776"/>
    <lineage>
        <taxon>Bacteria</taxon>
        <taxon>Pseudomonadati</taxon>
        <taxon>Pseudomonadota</taxon>
        <taxon>Alphaproteobacteria</taxon>
        <taxon>Acetobacterales</taxon>
        <taxon>Roseomonadaceae</taxon>
        <taxon>Roseomonas</taxon>
    </lineage>
</organism>
<evidence type="ECO:0000256" key="6">
    <source>
        <dbReference type="SAM" id="Phobius"/>
    </source>
</evidence>
<reference evidence="8 9" key="1">
    <citation type="submission" date="2021-07" db="EMBL/GenBank/DDBJ databases">
        <authorList>
            <person name="So Y."/>
        </authorList>
    </citation>
    <scope>NUCLEOTIDE SEQUENCE [LARGE SCALE GENOMIC DNA]</scope>
    <source>
        <strain evidence="8 9">HJA6</strain>
    </source>
</reference>
<comment type="caution">
    <text evidence="8">The sequence shown here is derived from an EMBL/GenBank/DDBJ whole genome shotgun (WGS) entry which is preliminary data.</text>
</comment>
<keyword evidence="7" id="KW-0732">Signal</keyword>
<sequence length="121" mass="12447">MHRLWLFLGAVAGLIAVALAAWAAHGAPAAYDIAPRRAAESALTMQGWHALALLAVGLMVERGRRAANLAGACFALGILLFCGGVWWSVTGRAPLPVPLAPVGGTLLMAGWAALAIAALKR</sequence>
<keyword evidence="4 6" id="KW-1133">Transmembrane helix</keyword>
<name>A0ABS7AH59_9PROT</name>
<evidence type="ECO:0000313" key="8">
    <source>
        <dbReference type="EMBL" id="MBW6401635.1"/>
    </source>
</evidence>
<dbReference type="InterPro" id="IPR006696">
    <property type="entry name" value="DUF423"/>
</dbReference>
<comment type="subcellular location">
    <subcellularLocation>
        <location evidence="1">Membrane</location>
        <topology evidence="1">Multi-pass membrane protein</topology>
    </subcellularLocation>
</comment>
<proteinExistence type="inferred from homology"/>
<evidence type="ECO:0000256" key="3">
    <source>
        <dbReference type="ARBA" id="ARBA00022692"/>
    </source>
</evidence>
<keyword evidence="9" id="KW-1185">Reference proteome</keyword>
<keyword evidence="3 6" id="KW-0812">Transmembrane</keyword>
<feature type="transmembrane region" description="Helical" evidence="6">
    <location>
        <begin position="99"/>
        <end position="119"/>
    </location>
</feature>
<dbReference type="Proteomes" id="UP001196565">
    <property type="component" value="Unassembled WGS sequence"/>
</dbReference>
<evidence type="ECO:0000256" key="1">
    <source>
        <dbReference type="ARBA" id="ARBA00004141"/>
    </source>
</evidence>
<evidence type="ECO:0000256" key="7">
    <source>
        <dbReference type="SAM" id="SignalP"/>
    </source>
</evidence>
<accession>A0ABS7AH59</accession>
<dbReference type="EMBL" id="JAHYBZ010000013">
    <property type="protein sequence ID" value="MBW6401635.1"/>
    <property type="molecule type" value="Genomic_DNA"/>
</dbReference>
<feature type="transmembrane region" description="Helical" evidence="6">
    <location>
        <begin position="42"/>
        <end position="60"/>
    </location>
</feature>
<dbReference type="PANTHER" id="PTHR43461">
    <property type="entry name" value="TRANSMEMBRANE PROTEIN 256"/>
    <property type="match status" value="1"/>
</dbReference>
<evidence type="ECO:0000313" key="9">
    <source>
        <dbReference type="Proteomes" id="UP001196565"/>
    </source>
</evidence>
<gene>
    <name evidence="8" type="ORF">KPL78_27535</name>
</gene>
<evidence type="ECO:0000256" key="4">
    <source>
        <dbReference type="ARBA" id="ARBA00022989"/>
    </source>
</evidence>
<dbReference type="PANTHER" id="PTHR43461:SF1">
    <property type="entry name" value="TRANSMEMBRANE PROTEIN 256"/>
    <property type="match status" value="1"/>
</dbReference>
<feature type="chain" id="PRO_5045798772" evidence="7">
    <location>
        <begin position="24"/>
        <end position="121"/>
    </location>
</feature>
<evidence type="ECO:0000256" key="2">
    <source>
        <dbReference type="ARBA" id="ARBA00009694"/>
    </source>
</evidence>
<protein>
    <submittedName>
        <fullName evidence="8">DUF423 domain-containing protein</fullName>
    </submittedName>
</protein>
<dbReference type="RefSeq" id="WP_219766476.1">
    <property type="nucleotide sequence ID" value="NZ_JAHYBZ010000013.1"/>
</dbReference>